<comment type="caution">
    <text evidence="1">The sequence shown here is derived from an EMBL/GenBank/DDBJ whole genome shotgun (WGS) entry which is preliminary data.</text>
</comment>
<protein>
    <submittedName>
        <fullName evidence="1">Uncharacterized protein</fullName>
    </submittedName>
</protein>
<accession>A0AAV5SDT5</accession>
<reference evidence="1" key="1">
    <citation type="submission" date="2023-10" db="EMBL/GenBank/DDBJ databases">
        <title>Genome assembly of Pristionchus species.</title>
        <authorList>
            <person name="Yoshida K."/>
            <person name="Sommer R.J."/>
        </authorList>
    </citation>
    <scope>NUCLEOTIDE SEQUENCE</scope>
    <source>
        <strain evidence="1">RS0144</strain>
    </source>
</reference>
<evidence type="ECO:0000313" key="2">
    <source>
        <dbReference type="Proteomes" id="UP001432027"/>
    </source>
</evidence>
<sequence length="62" mass="7385">RLRLSPARERANIVQTLSENPHFTGPIKILPSNFLIDWRSVDFEVDHWKESEDVYDLSQFDR</sequence>
<organism evidence="1 2">
    <name type="scientific">Pristionchus entomophagus</name>
    <dbReference type="NCBI Taxonomy" id="358040"/>
    <lineage>
        <taxon>Eukaryota</taxon>
        <taxon>Metazoa</taxon>
        <taxon>Ecdysozoa</taxon>
        <taxon>Nematoda</taxon>
        <taxon>Chromadorea</taxon>
        <taxon>Rhabditida</taxon>
        <taxon>Rhabditina</taxon>
        <taxon>Diplogasteromorpha</taxon>
        <taxon>Diplogasteroidea</taxon>
        <taxon>Neodiplogasteridae</taxon>
        <taxon>Pristionchus</taxon>
    </lineage>
</organism>
<feature type="non-terminal residue" evidence="1">
    <location>
        <position position="1"/>
    </location>
</feature>
<dbReference type="AlphaFoldDB" id="A0AAV5SDT5"/>
<gene>
    <name evidence="1" type="ORF">PENTCL1PPCAC_1013</name>
</gene>
<dbReference type="Proteomes" id="UP001432027">
    <property type="component" value="Unassembled WGS sequence"/>
</dbReference>
<proteinExistence type="predicted"/>
<dbReference type="EMBL" id="BTSX01000001">
    <property type="protein sequence ID" value="GMS78838.1"/>
    <property type="molecule type" value="Genomic_DNA"/>
</dbReference>
<name>A0AAV5SDT5_9BILA</name>
<evidence type="ECO:0000313" key="1">
    <source>
        <dbReference type="EMBL" id="GMS78838.1"/>
    </source>
</evidence>
<feature type="non-terminal residue" evidence="1">
    <location>
        <position position="62"/>
    </location>
</feature>
<keyword evidence="2" id="KW-1185">Reference proteome</keyword>